<feature type="domain" description="DUF4440" evidence="1">
    <location>
        <begin position="25"/>
        <end position="118"/>
    </location>
</feature>
<dbReference type="InterPro" id="IPR032710">
    <property type="entry name" value="NTF2-like_dom_sf"/>
</dbReference>
<name>A0ABR6EZP9_9SPHI</name>
<dbReference type="InterPro" id="IPR027843">
    <property type="entry name" value="DUF4440"/>
</dbReference>
<dbReference type="Pfam" id="PF14534">
    <property type="entry name" value="DUF4440"/>
    <property type="match status" value="1"/>
</dbReference>
<dbReference type="EMBL" id="WNXC01000006">
    <property type="protein sequence ID" value="MBB2150436.1"/>
    <property type="molecule type" value="Genomic_DNA"/>
</dbReference>
<keyword evidence="3" id="KW-1185">Reference proteome</keyword>
<organism evidence="2 3">
    <name type="scientific">Pedobacter gandavensis</name>
    <dbReference type="NCBI Taxonomy" id="2679963"/>
    <lineage>
        <taxon>Bacteria</taxon>
        <taxon>Pseudomonadati</taxon>
        <taxon>Bacteroidota</taxon>
        <taxon>Sphingobacteriia</taxon>
        <taxon>Sphingobacteriales</taxon>
        <taxon>Sphingobacteriaceae</taxon>
        <taxon>Pedobacter</taxon>
    </lineage>
</organism>
<evidence type="ECO:0000259" key="1">
    <source>
        <dbReference type="Pfam" id="PF14534"/>
    </source>
</evidence>
<proteinExistence type="predicted"/>
<dbReference type="Gene3D" id="3.10.450.50">
    <property type="match status" value="1"/>
</dbReference>
<comment type="caution">
    <text evidence="2">The sequence shown here is derived from an EMBL/GenBank/DDBJ whole genome shotgun (WGS) entry which is preliminary data.</text>
</comment>
<sequence>MSSVSFFKRQEEEAIRLSRMDSNMAISNQDVAGVAKYWMDDIIVISGEGGQYSGKAKLLKTWKEMFAGKPPLFERIPSSIVIGDSGILAWETGAWNYKTEAFRGNYSAMWRKIDGVWLTQSELFVSLD</sequence>
<protein>
    <submittedName>
        <fullName evidence="2">DUF4440 domain-containing protein</fullName>
    </submittedName>
</protein>
<reference evidence="2 3" key="1">
    <citation type="submission" date="2019-11" db="EMBL/GenBank/DDBJ databases">
        <title>Description of Pedobacter sp. LMG 31462T.</title>
        <authorList>
            <person name="Carlier A."/>
            <person name="Qi S."/>
            <person name="Vandamme P."/>
        </authorList>
    </citation>
    <scope>NUCLEOTIDE SEQUENCE [LARGE SCALE GENOMIC DNA]</scope>
    <source>
        <strain evidence="2 3">LMG 31462</strain>
    </source>
</reference>
<gene>
    <name evidence="2" type="ORF">GM920_16180</name>
</gene>
<evidence type="ECO:0000313" key="3">
    <source>
        <dbReference type="Proteomes" id="UP000636110"/>
    </source>
</evidence>
<dbReference type="Proteomes" id="UP000636110">
    <property type="component" value="Unassembled WGS sequence"/>
</dbReference>
<accession>A0ABR6EZP9</accession>
<dbReference type="SUPFAM" id="SSF54427">
    <property type="entry name" value="NTF2-like"/>
    <property type="match status" value="1"/>
</dbReference>
<dbReference type="RefSeq" id="WP_182959411.1">
    <property type="nucleotide sequence ID" value="NZ_WNXC01000006.1"/>
</dbReference>
<evidence type="ECO:0000313" key="2">
    <source>
        <dbReference type="EMBL" id="MBB2150436.1"/>
    </source>
</evidence>